<dbReference type="Proteomes" id="UP000034681">
    <property type="component" value="Unassembled WGS sequence"/>
</dbReference>
<protein>
    <recommendedName>
        <fullName evidence="3">DUF2442 domain-containing protein</fullName>
    </recommendedName>
</protein>
<proteinExistence type="predicted"/>
<sequence>MTNNSADLGMELDNNDLDQAIDKARQVAKLNKNWEPRAKAASYDPDTHKIIIYLHSGAIFHLPVELGEGIATASPAELSTVEVTPLGDGLHWESLDADLSVAGLLAGRFGSRAWMERLVQGQQ</sequence>
<name>A0A0M2PVG2_PROHO</name>
<evidence type="ECO:0000313" key="1">
    <source>
        <dbReference type="EMBL" id="KKJ00150.1"/>
    </source>
</evidence>
<gene>
    <name evidence="1" type="ORF">PROH_10540</name>
</gene>
<dbReference type="RefSeq" id="WP_017711495.1">
    <property type="nucleotide sequence ID" value="NZ_KB235933.1"/>
</dbReference>
<dbReference type="InterPro" id="IPR018841">
    <property type="entry name" value="DUF2442"/>
</dbReference>
<dbReference type="AlphaFoldDB" id="A0A0M2PVG2"/>
<accession>A0A0M2PVG2</accession>
<evidence type="ECO:0008006" key="3">
    <source>
        <dbReference type="Google" id="ProtNLM"/>
    </source>
</evidence>
<dbReference type="EMBL" id="AJTX02000004">
    <property type="protein sequence ID" value="KKJ00150.1"/>
    <property type="molecule type" value="Genomic_DNA"/>
</dbReference>
<evidence type="ECO:0000313" key="2">
    <source>
        <dbReference type="Proteomes" id="UP000034681"/>
    </source>
</evidence>
<dbReference type="Gene3D" id="3.30.2020.40">
    <property type="entry name" value="Uncharacterised protein PF10387, DUF2442"/>
    <property type="match status" value="1"/>
</dbReference>
<dbReference type="STRING" id="317619.GCA_000332315_00872"/>
<keyword evidence="2" id="KW-1185">Reference proteome</keyword>
<comment type="caution">
    <text evidence="1">The sequence shown here is derived from an EMBL/GenBank/DDBJ whole genome shotgun (WGS) entry which is preliminary data.</text>
</comment>
<reference evidence="1" key="1">
    <citation type="submission" date="2012-04" db="EMBL/GenBank/DDBJ databases">
        <authorList>
            <person name="Borisov I.G."/>
            <person name="Ivanikova N.V."/>
            <person name="Pinevich A.V."/>
        </authorList>
    </citation>
    <scope>NUCLEOTIDE SEQUENCE</scope>
    <source>
        <strain evidence="1">CALU 1027</strain>
    </source>
</reference>
<organism evidence="1 2">
    <name type="scientific">Prochlorothrix hollandica PCC 9006 = CALU 1027</name>
    <dbReference type="NCBI Taxonomy" id="317619"/>
    <lineage>
        <taxon>Bacteria</taxon>
        <taxon>Bacillati</taxon>
        <taxon>Cyanobacteriota</taxon>
        <taxon>Cyanophyceae</taxon>
        <taxon>Prochlorotrichales</taxon>
        <taxon>Prochlorotrichaceae</taxon>
        <taxon>Prochlorothrix</taxon>
    </lineage>
</organism>
<dbReference type="Pfam" id="PF10387">
    <property type="entry name" value="DUF2442"/>
    <property type="match status" value="1"/>
</dbReference>